<dbReference type="AlphaFoldDB" id="A0AAV3S1Z7"/>
<dbReference type="Proteomes" id="UP001454036">
    <property type="component" value="Unassembled WGS sequence"/>
</dbReference>
<dbReference type="InterPro" id="IPR025322">
    <property type="entry name" value="PADRE_dom"/>
</dbReference>
<evidence type="ECO:0000256" key="1">
    <source>
        <dbReference type="SAM" id="MobiDB-lite"/>
    </source>
</evidence>
<accession>A0AAV3S1Z7</accession>
<dbReference type="Pfam" id="PF14009">
    <property type="entry name" value="PADRE"/>
    <property type="match status" value="1"/>
</dbReference>
<evidence type="ECO:0000313" key="3">
    <source>
        <dbReference type="Proteomes" id="UP001454036"/>
    </source>
</evidence>
<keyword evidence="3" id="KW-1185">Reference proteome</keyword>
<name>A0AAV3S1Z7_LITER</name>
<organism evidence="2 3">
    <name type="scientific">Lithospermum erythrorhizon</name>
    <name type="common">Purple gromwell</name>
    <name type="synonym">Lithospermum officinale var. erythrorhizon</name>
    <dbReference type="NCBI Taxonomy" id="34254"/>
    <lineage>
        <taxon>Eukaryota</taxon>
        <taxon>Viridiplantae</taxon>
        <taxon>Streptophyta</taxon>
        <taxon>Embryophyta</taxon>
        <taxon>Tracheophyta</taxon>
        <taxon>Spermatophyta</taxon>
        <taxon>Magnoliopsida</taxon>
        <taxon>eudicotyledons</taxon>
        <taxon>Gunneridae</taxon>
        <taxon>Pentapetalae</taxon>
        <taxon>asterids</taxon>
        <taxon>lamiids</taxon>
        <taxon>Boraginales</taxon>
        <taxon>Boraginaceae</taxon>
        <taxon>Boraginoideae</taxon>
        <taxon>Lithospermeae</taxon>
        <taxon>Lithospermum</taxon>
    </lineage>
</organism>
<evidence type="ECO:0000313" key="2">
    <source>
        <dbReference type="EMBL" id="GAA0186739.1"/>
    </source>
</evidence>
<proteinExistence type="predicted"/>
<dbReference type="PANTHER" id="PTHR33052">
    <property type="entry name" value="DUF4228 DOMAIN PROTEIN-RELATED"/>
    <property type="match status" value="1"/>
</dbReference>
<feature type="compositionally biased region" description="Low complexity" evidence="1">
    <location>
        <begin position="164"/>
        <end position="173"/>
    </location>
</feature>
<dbReference type="EMBL" id="BAABME010013987">
    <property type="protein sequence ID" value="GAA0186739.1"/>
    <property type="molecule type" value="Genomic_DNA"/>
</dbReference>
<sequence>MDITSWFCTNNARSSFVRIVHPGGHVELHDRPVLAVEVMLRNPRCLVGYPHVFKQPTALVAPETTLMPGQKFYVVPVRTIRKLQRKMKQYTPSLSQDVLTSHQQHSKEHVNTNGDTNWCCSFWNMNSPKHPYTNLEQSNPKNDCCFSGLMKGINRRATSDDSRNNAASSANNSHGGGSNMETRLCSAKKLIEWQPNLQRIIEE</sequence>
<comment type="caution">
    <text evidence="2">The sequence shown here is derived from an EMBL/GenBank/DDBJ whole genome shotgun (WGS) entry which is preliminary data.</text>
</comment>
<gene>
    <name evidence="2" type="ORF">LIER_34027</name>
</gene>
<feature type="region of interest" description="Disordered" evidence="1">
    <location>
        <begin position="156"/>
        <end position="181"/>
    </location>
</feature>
<protein>
    <submittedName>
        <fullName evidence="2">Uncharacterized protein</fullName>
    </submittedName>
</protein>
<reference evidence="2 3" key="1">
    <citation type="submission" date="2024-01" db="EMBL/GenBank/DDBJ databases">
        <title>The complete chloroplast genome sequence of Lithospermum erythrorhizon: insights into the phylogenetic relationship among Boraginaceae species and the maternal lineages of purple gromwells.</title>
        <authorList>
            <person name="Okada T."/>
            <person name="Watanabe K."/>
        </authorList>
    </citation>
    <scope>NUCLEOTIDE SEQUENCE [LARGE SCALE GENOMIC DNA]</scope>
</reference>